<dbReference type="Gene3D" id="1.20.120.1490">
    <property type="match status" value="1"/>
</dbReference>
<dbReference type="AlphaFoldDB" id="A0A662DGY8"/>
<dbReference type="GO" id="GO:0042597">
    <property type="term" value="C:periplasmic space"/>
    <property type="evidence" value="ECO:0007669"/>
    <property type="project" value="InterPro"/>
</dbReference>
<evidence type="ECO:0000256" key="1">
    <source>
        <dbReference type="SAM" id="Coils"/>
    </source>
</evidence>
<organism evidence="2 3">
    <name type="scientific">Aerophobetes bacterium</name>
    <dbReference type="NCBI Taxonomy" id="2030807"/>
    <lineage>
        <taxon>Bacteria</taxon>
        <taxon>Candidatus Aerophobota</taxon>
    </lineage>
</organism>
<dbReference type="Pfam" id="PF13801">
    <property type="entry name" value="Metal_resist"/>
    <property type="match status" value="1"/>
</dbReference>
<gene>
    <name evidence="2" type="ORF">DRJ04_01770</name>
</gene>
<evidence type="ECO:0008006" key="4">
    <source>
        <dbReference type="Google" id="ProtNLM"/>
    </source>
</evidence>
<dbReference type="CDD" id="cd09916">
    <property type="entry name" value="CpxP_like"/>
    <property type="match status" value="1"/>
</dbReference>
<reference evidence="2 3" key="1">
    <citation type="submission" date="2018-06" db="EMBL/GenBank/DDBJ databases">
        <title>Extensive metabolic versatility and redundancy in microbially diverse, dynamic hydrothermal sediments.</title>
        <authorList>
            <person name="Dombrowski N."/>
            <person name="Teske A."/>
            <person name="Baker B.J."/>
        </authorList>
    </citation>
    <scope>NUCLEOTIDE SEQUENCE [LARGE SCALE GENOMIC DNA]</scope>
    <source>
        <strain evidence="2">B3_G15</strain>
    </source>
</reference>
<dbReference type="Proteomes" id="UP000280417">
    <property type="component" value="Unassembled WGS sequence"/>
</dbReference>
<feature type="coiled-coil region" evidence="1">
    <location>
        <begin position="51"/>
        <end position="78"/>
    </location>
</feature>
<evidence type="ECO:0000313" key="2">
    <source>
        <dbReference type="EMBL" id="RLE14765.1"/>
    </source>
</evidence>
<accession>A0A662DGY8</accession>
<evidence type="ECO:0000313" key="3">
    <source>
        <dbReference type="Proteomes" id="UP000280417"/>
    </source>
</evidence>
<comment type="caution">
    <text evidence="2">The sequence shown here is derived from an EMBL/GenBank/DDBJ whole genome shotgun (WGS) entry which is preliminary data.</text>
</comment>
<protein>
    <recommendedName>
        <fullName evidence="4">Periplasmic heavy metal sensor</fullName>
    </recommendedName>
</protein>
<dbReference type="InterPro" id="IPR025961">
    <property type="entry name" value="Metal_resist"/>
</dbReference>
<keyword evidence="1" id="KW-0175">Coiled coil</keyword>
<dbReference type="EMBL" id="QMQA01000030">
    <property type="protein sequence ID" value="RLE14765.1"/>
    <property type="molecule type" value="Genomic_DNA"/>
</dbReference>
<name>A0A662DGY8_UNCAE</name>
<proteinExistence type="predicted"/>
<dbReference type="InterPro" id="IPR012899">
    <property type="entry name" value="LTXXQ"/>
</dbReference>
<sequence length="157" mass="17850">MNKVKKIALGTLIALLLLGGIGTAFAWVPRGKGVLPPVCGIAPAYSFAAELNLSEAQIEKLQNLRLKYQKETLKLRNTLQTKRLELQALLASKDVDEEKINSIVEEIGKLSIDIWKKTIHYQLKMRKTLTQEQWDKLLSYRYLGGRGGRGHWWRPLP</sequence>